<proteinExistence type="predicted"/>
<dbReference type="PANTHER" id="PTHR43388:SF1">
    <property type="entry name" value="HYDROGENASE MATURATION FACTOR HOXX"/>
    <property type="match status" value="1"/>
</dbReference>
<dbReference type="Proteomes" id="UP000622552">
    <property type="component" value="Unassembled WGS sequence"/>
</dbReference>
<comment type="caution">
    <text evidence="2">The sequence shown here is derived from an EMBL/GenBank/DDBJ whole genome shotgun (WGS) entry which is preliminary data.</text>
</comment>
<evidence type="ECO:0000259" key="1">
    <source>
        <dbReference type="Pfam" id="PF02911"/>
    </source>
</evidence>
<dbReference type="Pfam" id="PF02911">
    <property type="entry name" value="Formyl_trans_C"/>
    <property type="match status" value="1"/>
</dbReference>
<dbReference type="PIRSF" id="PIRSF006787">
    <property type="entry name" value="Hydrgn_mat_HoxX"/>
    <property type="match status" value="1"/>
</dbReference>
<sequence length="544" mass="58354">MRILLLVSAFNGLTQRVWDELRTKGHHVTVELCLDSEQVTDAVHAAQPDLVLCPFLKERVPAEVWRKWPTVIIHPGPVGDQGPSSLDRAIMEAVPVWGVTALQAVEEFDAGPIWAHRTFPMPTEPVRKSALYGGLVTEAAVECALEVAEKAADPGFHPVPLAEAPRPVPGTSSRPVVQQAARSFDWADDAADIVRKIRAADGFPGVRTVLNGTEVSAFDARLAPPGTAPGEPGQIVGRRNGHLLVAAGKGAVWIGQLRLPRGIKLPATTVLPVHAPRVSDGPREIRYRRRGPVGELTFTFYNGAAGVEQCMRLEAALRHAAGQDTRVLVLRSGHDVFCNGIHLGEIEAAADPAAAAWANIRAINNVCRALLESTGQLTISAFTGNAGAGGVMMALGADVVTARSGVVLNPYYDIGLYGSELHSLTLPRRVGQEAALELLGAKLPVGTERAMKLGLVDLVGPGVPAEFDGWLASLADRYAEPGAWRNIVDARHTGDRPLDYYEARELAEMAVDMYDDRSGFAAARDSFVHKRRPAETPAKLACRP</sequence>
<evidence type="ECO:0000313" key="3">
    <source>
        <dbReference type="Proteomes" id="UP000622552"/>
    </source>
</evidence>
<dbReference type="GO" id="GO:0003824">
    <property type="term" value="F:catalytic activity"/>
    <property type="evidence" value="ECO:0007669"/>
    <property type="project" value="InterPro"/>
</dbReference>
<dbReference type="EMBL" id="JADOUF010000001">
    <property type="protein sequence ID" value="MBG6140316.1"/>
    <property type="molecule type" value="Genomic_DNA"/>
</dbReference>
<dbReference type="InterPro" id="IPR011034">
    <property type="entry name" value="Formyl_transferase-like_C_sf"/>
</dbReference>
<dbReference type="InterPro" id="IPR005793">
    <property type="entry name" value="Formyl_trans_C"/>
</dbReference>
<dbReference type="CDD" id="cd06558">
    <property type="entry name" value="crotonase-like"/>
    <property type="match status" value="1"/>
</dbReference>
<evidence type="ECO:0000313" key="2">
    <source>
        <dbReference type="EMBL" id="MBG6140316.1"/>
    </source>
</evidence>
<dbReference type="Gene3D" id="3.90.226.10">
    <property type="entry name" value="2-enoyl-CoA Hydratase, Chain A, domain 1"/>
    <property type="match status" value="1"/>
</dbReference>
<dbReference type="InterPro" id="IPR036477">
    <property type="entry name" value="Formyl_transf_N_sf"/>
</dbReference>
<dbReference type="InterPro" id="IPR001753">
    <property type="entry name" value="Enoyl-CoA_hydra/iso"/>
</dbReference>
<dbReference type="InterPro" id="IPR047180">
    <property type="entry name" value="HoxX-like"/>
</dbReference>
<dbReference type="InterPro" id="IPR009188">
    <property type="entry name" value="NiFe-hyd_mat_HypX/HoxX"/>
</dbReference>
<gene>
    <name evidence="2" type="ORF">IW245_006510</name>
</gene>
<dbReference type="InterPro" id="IPR029045">
    <property type="entry name" value="ClpP/crotonase-like_dom_sf"/>
</dbReference>
<accession>A0A8J7KNJ0</accession>
<dbReference type="Gene3D" id="3.40.50.12230">
    <property type="match status" value="1"/>
</dbReference>
<feature type="domain" description="Formyl transferase C-terminal" evidence="1">
    <location>
        <begin position="179"/>
        <end position="270"/>
    </location>
</feature>
<dbReference type="Pfam" id="PF00378">
    <property type="entry name" value="ECH_1"/>
    <property type="match status" value="1"/>
</dbReference>
<dbReference type="SUPFAM" id="SSF52096">
    <property type="entry name" value="ClpP/crotonase"/>
    <property type="match status" value="1"/>
</dbReference>
<organism evidence="2 3">
    <name type="scientific">Longispora fulva</name>
    <dbReference type="NCBI Taxonomy" id="619741"/>
    <lineage>
        <taxon>Bacteria</taxon>
        <taxon>Bacillati</taxon>
        <taxon>Actinomycetota</taxon>
        <taxon>Actinomycetes</taxon>
        <taxon>Micromonosporales</taxon>
        <taxon>Micromonosporaceae</taxon>
        <taxon>Longispora</taxon>
    </lineage>
</organism>
<dbReference type="CDD" id="cd08650">
    <property type="entry name" value="FMT_core_HypX_N"/>
    <property type="match status" value="1"/>
</dbReference>
<protein>
    <submittedName>
        <fullName evidence="2">Putative two-component system hydrogenase maturation factor HypX/HoxX</fullName>
    </submittedName>
</protein>
<keyword evidence="3" id="KW-1185">Reference proteome</keyword>
<dbReference type="SUPFAM" id="SSF53328">
    <property type="entry name" value="Formyltransferase"/>
    <property type="match status" value="1"/>
</dbReference>
<dbReference type="SUPFAM" id="SSF50486">
    <property type="entry name" value="FMT C-terminal domain-like"/>
    <property type="match status" value="1"/>
</dbReference>
<dbReference type="RefSeq" id="WP_233472744.1">
    <property type="nucleotide sequence ID" value="NZ_BONS01000006.1"/>
</dbReference>
<name>A0A8J7KNJ0_9ACTN</name>
<dbReference type="PANTHER" id="PTHR43388">
    <property type="entry name" value="HYDROGENASE MATURATION FACTOR HOXX"/>
    <property type="match status" value="1"/>
</dbReference>
<reference evidence="2" key="1">
    <citation type="submission" date="2020-11" db="EMBL/GenBank/DDBJ databases">
        <title>Sequencing the genomes of 1000 actinobacteria strains.</title>
        <authorList>
            <person name="Klenk H.-P."/>
        </authorList>
    </citation>
    <scope>NUCLEOTIDE SEQUENCE</scope>
    <source>
        <strain evidence="2">DSM 45356</strain>
    </source>
</reference>
<dbReference type="AlphaFoldDB" id="A0A8J7KNJ0"/>